<feature type="active site" description="Proton donor" evidence="8">
    <location>
        <position position="158"/>
    </location>
</feature>
<proteinExistence type="inferred from homology"/>
<sequence length="397" mass="43507">MSKRTGHHTMKRLVSSHSALALSLVVCLSIGAVAVASPRKPPPPPPEQSSFTDDLSHHDTSRWSKADGWTNGTPFANAWTAEHVTFSNGKMVLTLDASSNQGMDYSSGEYRTMGFYGYGCYEVSMKPVSHPGVVSSFFTFAGPYDNGGNGQHNEIDIEFLGKETSIVQFNFWTNDDDYISDNSYLYPLGFDASHNFHRYGFKWTSWGIEWFVDGVPVYAVWDHPLIPTPKTSDSLQRIMANVWPVDATASDWAGEFLYQGDPLTADYEWTRFIQGEACDLSDPPSFSPELALSDPSALLIDDIALSLEARGRQVKALVRVVDGLGRPSSGAIVKAAWSGAVTGGDTIKQTDATGTAIFYSQRSNKPGDVLFCVERSDKSDSWFDAAASQTLCEVIVK</sequence>
<evidence type="ECO:0000256" key="3">
    <source>
        <dbReference type="ARBA" id="ARBA00022801"/>
    </source>
</evidence>
<dbReference type="AlphaFoldDB" id="A0A9X1B9Z4"/>
<dbReference type="CDD" id="cd02175">
    <property type="entry name" value="GH16_lichenase"/>
    <property type="match status" value="1"/>
</dbReference>
<evidence type="ECO:0000256" key="5">
    <source>
        <dbReference type="ARBA" id="ARBA00029722"/>
    </source>
</evidence>
<evidence type="ECO:0000313" key="12">
    <source>
        <dbReference type="Proteomes" id="UP001138802"/>
    </source>
</evidence>
<evidence type="ECO:0000259" key="10">
    <source>
        <dbReference type="PROSITE" id="PS51762"/>
    </source>
</evidence>
<evidence type="ECO:0000256" key="1">
    <source>
        <dbReference type="ARBA" id="ARBA00006865"/>
    </source>
</evidence>
<dbReference type="SUPFAM" id="SSF49899">
    <property type="entry name" value="Concanavalin A-like lectins/glucanases"/>
    <property type="match status" value="1"/>
</dbReference>
<keyword evidence="12" id="KW-1185">Reference proteome</keyword>
<name>A0A9X1B9Z4_9GAMM</name>
<protein>
    <recommendedName>
        <fullName evidence="2">Beta-glucanase</fullName>
    </recommendedName>
    <alternativeName>
        <fullName evidence="7">1,3-1,4-beta-D-glucan 4-glucanohydrolase</fullName>
    </alternativeName>
    <alternativeName>
        <fullName evidence="6">Endo-beta-1,3-1,4 glucanase</fullName>
    </alternativeName>
    <alternativeName>
        <fullName evidence="5">Lichenase</fullName>
    </alternativeName>
</protein>
<dbReference type="InterPro" id="IPR008264">
    <property type="entry name" value="Beta_glucanase"/>
</dbReference>
<dbReference type="PROSITE" id="PS01034">
    <property type="entry name" value="GH16_1"/>
    <property type="match status" value="1"/>
</dbReference>
<dbReference type="PROSITE" id="PS51762">
    <property type="entry name" value="GH16_2"/>
    <property type="match status" value="1"/>
</dbReference>
<dbReference type="Pfam" id="PF00722">
    <property type="entry name" value="Glyco_hydro_16"/>
    <property type="match status" value="1"/>
</dbReference>
<feature type="active site" description="Nucleophile" evidence="8">
    <location>
        <position position="154"/>
    </location>
</feature>
<feature type="compositionally biased region" description="Basic and acidic residues" evidence="9">
    <location>
        <begin position="54"/>
        <end position="65"/>
    </location>
</feature>
<dbReference type="InterPro" id="IPR008263">
    <property type="entry name" value="GH16_AS"/>
</dbReference>
<dbReference type="PANTHER" id="PTHR31062">
    <property type="entry name" value="XYLOGLUCAN ENDOTRANSGLUCOSYLASE/HYDROLASE PROTEIN 8-RELATED"/>
    <property type="match status" value="1"/>
</dbReference>
<comment type="similarity">
    <text evidence="1">Belongs to the glycosyl hydrolase 16 family.</text>
</comment>
<evidence type="ECO:0000256" key="7">
    <source>
        <dbReference type="ARBA" id="ARBA00031665"/>
    </source>
</evidence>
<dbReference type="GO" id="GO:0005975">
    <property type="term" value="P:carbohydrate metabolic process"/>
    <property type="evidence" value="ECO:0007669"/>
    <property type="project" value="InterPro"/>
</dbReference>
<dbReference type="InterPro" id="IPR044791">
    <property type="entry name" value="Beta-glucanase/XTH"/>
</dbReference>
<evidence type="ECO:0000256" key="9">
    <source>
        <dbReference type="SAM" id="MobiDB-lite"/>
    </source>
</evidence>
<dbReference type="GO" id="GO:0004553">
    <property type="term" value="F:hydrolase activity, hydrolyzing O-glycosyl compounds"/>
    <property type="evidence" value="ECO:0007669"/>
    <property type="project" value="InterPro"/>
</dbReference>
<evidence type="ECO:0000256" key="2">
    <source>
        <dbReference type="ARBA" id="ARBA00014569"/>
    </source>
</evidence>
<reference evidence="11 12" key="1">
    <citation type="journal article" date="2020" name="Microorganisms">
        <title>Osmotic Adaptation and Compatible Solute Biosynthesis of Phototrophic Bacteria as Revealed from Genome Analyses.</title>
        <authorList>
            <person name="Imhoff J.F."/>
            <person name="Rahn T."/>
            <person name="Kunzel S."/>
            <person name="Keller A."/>
            <person name="Neulinger S.C."/>
        </authorList>
    </citation>
    <scope>NUCLEOTIDE SEQUENCE [LARGE SCALE GENOMIC DNA]</scope>
    <source>
        <strain evidence="11 12">DSM 21303</strain>
    </source>
</reference>
<dbReference type="InterPro" id="IPR013320">
    <property type="entry name" value="ConA-like_dom_sf"/>
</dbReference>
<feature type="region of interest" description="Disordered" evidence="9">
    <location>
        <begin position="36"/>
        <end position="66"/>
    </location>
</feature>
<organism evidence="11 12">
    <name type="scientific">Thiocapsa imhoffii</name>
    <dbReference type="NCBI Taxonomy" id="382777"/>
    <lineage>
        <taxon>Bacteria</taxon>
        <taxon>Pseudomonadati</taxon>
        <taxon>Pseudomonadota</taxon>
        <taxon>Gammaproteobacteria</taxon>
        <taxon>Chromatiales</taxon>
        <taxon>Chromatiaceae</taxon>
        <taxon>Thiocapsa</taxon>
    </lineage>
</organism>
<keyword evidence="4" id="KW-0326">Glycosidase</keyword>
<dbReference type="RefSeq" id="WP_200389244.1">
    <property type="nucleotide sequence ID" value="NZ_NRSD01000025.1"/>
</dbReference>
<accession>A0A9X1B9Z4</accession>
<dbReference type="Proteomes" id="UP001138802">
    <property type="component" value="Unassembled WGS sequence"/>
</dbReference>
<dbReference type="PRINTS" id="PR00737">
    <property type="entry name" value="GLHYDRLASE16"/>
</dbReference>
<keyword evidence="3" id="KW-0378">Hydrolase</keyword>
<dbReference type="EMBL" id="NRSD01000025">
    <property type="protein sequence ID" value="MBK1646427.1"/>
    <property type="molecule type" value="Genomic_DNA"/>
</dbReference>
<gene>
    <name evidence="11" type="ORF">CKO25_17600</name>
</gene>
<evidence type="ECO:0000256" key="4">
    <source>
        <dbReference type="ARBA" id="ARBA00023295"/>
    </source>
</evidence>
<comment type="caution">
    <text evidence="11">The sequence shown here is derived from an EMBL/GenBank/DDBJ whole genome shotgun (WGS) entry which is preliminary data.</text>
</comment>
<feature type="domain" description="GH16" evidence="10">
    <location>
        <begin position="37"/>
        <end position="278"/>
    </location>
</feature>
<dbReference type="Gene3D" id="2.60.120.200">
    <property type="match status" value="1"/>
</dbReference>
<evidence type="ECO:0000313" key="11">
    <source>
        <dbReference type="EMBL" id="MBK1646427.1"/>
    </source>
</evidence>
<evidence type="ECO:0000256" key="8">
    <source>
        <dbReference type="PIRSR" id="PIRSR608264-1"/>
    </source>
</evidence>
<dbReference type="InterPro" id="IPR000757">
    <property type="entry name" value="Beta-glucanase-like"/>
</dbReference>
<evidence type="ECO:0000256" key="6">
    <source>
        <dbReference type="ARBA" id="ARBA00029771"/>
    </source>
</evidence>